<evidence type="ECO:0000256" key="1">
    <source>
        <dbReference type="ARBA" id="ARBA00001970"/>
    </source>
</evidence>
<protein>
    <submittedName>
        <fullName evidence="10">Chloroperoxidase</fullName>
    </submittedName>
</protein>
<dbReference type="Proteomes" id="UP001321760">
    <property type="component" value="Unassembled WGS sequence"/>
</dbReference>
<keyword evidence="8" id="KW-0732">Signal</keyword>
<dbReference type="PANTHER" id="PTHR33577">
    <property type="entry name" value="STERIGMATOCYSTIN BIOSYNTHESIS PEROXIDASE STCC-RELATED"/>
    <property type="match status" value="1"/>
</dbReference>
<evidence type="ECO:0000256" key="2">
    <source>
        <dbReference type="ARBA" id="ARBA00022559"/>
    </source>
</evidence>
<dbReference type="Pfam" id="PF01328">
    <property type="entry name" value="Peroxidase_2"/>
    <property type="match status" value="1"/>
</dbReference>
<keyword evidence="3" id="KW-0349">Heme</keyword>
<gene>
    <name evidence="10" type="ORF">QBC34DRAFT_401553</name>
</gene>
<dbReference type="Gene3D" id="1.10.489.10">
    <property type="entry name" value="Chloroperoxidase-like"/>
    <property type="match status" value="1"/>
</dbReference>
<evidence type="ECO:0000256" key="3">
    <source>
        <dbReference type="ARBA" id="ARBA00022617"/>
    </source>
</evidence>
<evidence type="ECO:0000256" key="4">
    <source>
        <dbReference type="ARBA" id="ARBA00022723"/>
    </source>
</evidence>
<evidence type="ECO:0000313" key="11">
    <source>
        <dbReference type="Proteomes" id="UP001321760"/>
    </source>
</evidence>
<evidence type="ECO:0000256" key="6">
    <source>
        <dbReference type="ARBA" id="ARBA00023004"/>
    </source>
</evidence>
<evidence type="ECO:0000259" key="9">
    <source>
        <dbReference type="PROSITE" id="PS51405"/>
    </source>
</evidence>
<sequence length="275" mass="30054">MRGTTFLSLVTAAVSVSSAAAQQPGSNVDPFEQWHKPEAGHVRGPCPFLNTFANHGFLPRTGKYITQQNLADGLFNAVNFDANISAFLFDFAISTNPEPNATWFSLDHLTRHNVLEHDASLSRVDAFHGHADIFNEAAFKETLSFYGDTVNVKSGAAAIIGRMKSCKATNPTYSLSDLGEAFILGETAAFIAILGDAESITAEKRMVEYLFRNERLPTELGWKRPAAAFTTDVLLTSLETVEEEYRKQLNGTSQSRKRSGGAADRLLFARQGLTA</sequence>
<feature type="domain" description="Heme haloperoxidase family profile" evidence="9">
    <location>
        <begin position="30"/>
        <end position="242"/>
    </location>
</feature>
<evidence type="ECO:0000256" key="7">
    <source>
        <dbReference type="ARBA" id="ARBA00025795"/>
    </source>
</evidence>
<dbReference type="AlphaFoldDB" id="A0AAV9GRH0"/>
<dbReference type="PROSITE" id="PS51405">
    <property type="entry name" value="HEME_HALOPEROXIDASE"/>
    <property type="match status" value="1"/>
</dbReference>
<keyword evidence="4" id="KW-0479">Metal-binding</keyword>
<reference evidence="10" key="2">
    <citation type="submission" date="2023-05" db="EMBL/GenBank/DDBJ databases">
        <authorList>
            <consortium name="Lawrence Berkeley National Laboratory"/>
            <person name="Steindorff A."/>
            <person name="Hensen N."/>
            <person name="Bonometti L."/>
            <person name="Westerberg I."/>
            <person name="Brannstrom I.O."/>
            <person name="Guillou S."/>
            <person name="Cros-Aarteil S."/>
            <person name="Calhoun S."/>
            <person name="Haridas S."/>
            <person name="Kuo A."/>
            <person name="Mondo S."/>
            <person name="Pangilinan J."/>
            <person name="Riley R."/>
            <person name="Labutti K."/>
            <person name="Andreopoulos B."/>
            <person name="Lipzen A."/>
            <person name="Chen C."/>
            <person name="Yanf M."/>
            <person name="Daum C."/>
            <person name="Ng V."/>
            <person name="Clum A."/>
            <person name="Ohm R."/>
            <person name="Martin F."/>
            <person name="Silar P."/>
            <person name="Natvig D."/>
            <person name="Lalanne C."/>
            <person name="Gautier V."/>
            <person name="Ament-Velasquez S.L."/>
            <person name="Kruys A."/>
            <person name="Hutchinson M.I."/>
            <person name="Powell A.J."/>
            <person name="Barry K."/>
            <person name="Miller A.N."/>
            <person name="Grigoriev I.V."/>
            <person name="Debuchy R."/>
            <person name="Gladieux P."/>
            <person name="Thoren M.H."/>
            <person name="Johannesson H."/>
        </authorList>
    </citation>
    <scope>NUCLEOTIDE SEQUENCE</scope>
    <source>
        <strain evidence="10">PSN243</strain>
    </source>
</reference>
<dbReference type="GO" id="GO:0004601">
    <property type="term" value="F:peroxidase activity"/>
    <property type="evidence" value="ECO:0007669"/>
    <property type="project" value="UniProtKB-KW"/>
</dbReference>
<keyword evidence="2" id="KW-0575">Peroxidase</keyword>
<organism evidence="10 11">
    <name type="scientific">Podospora aff. communis PSN243</name>
    <dbReference type="NCBI Taxonomy" id="3040156"/>
    <lineage>
        <taxon>Eukaryota</taxon>
        <taxon>Fungi</taxon>
        <taxon>Dikarya</taxon>
        <taxon>Ascomycota</taxon>
        <taxon>Pezizomycotina</taxon>
        <taxon>Sordariomycetes</taxon>
        <taxon>Sordariomycetidae</taxon>
        <taxon>Sordariales</taxon>
        <taxon>Podosporaceae</taxon>
        <taxon>Podospora</taxon>
    </lineage>
</organism>
<evidence type="ECO:0000256" key="8">
    <source>
        <dbReference type="SAM" id="SignalP"/>
    </source>
</evidence>
<dbReference type="EMBL" id="MU865929">
    <property type="protein sequence ID" value="KAK4451238.1"/>
    <property type="molecule type" value="Genomic_DNA"/>
</dbReference>
<reference evidence="10" key="1">
    <citation type="journal article" date="2023" name="Mol. Phylogenet. Evol.">
        <title>Genome-scale phylogeny and comparative genomics of the fungal order Sordariales.</title>
        <authorList>
            <person name="Hensen N."/>
            <person name="Bonometti L."/>
            <person name="Westerberg I."/>
            <person name="Brannstrom I.O."/>
            <person name="Guillou S."/>
            <person name="Cros-Aarteil S."/>
            <person name="Calhoun S."/>
            <person name="Haridas S."/>
            <person name="Kuo A."/>
            <person name="Mondo S."/>
            <person name="Pangilinan J."/>
            <person name="Riley R."/>
            <person name="LaButti K."/>
            <person name="Andreopoulos B."/>
            <person name="Lipzen A."/>
            <person name="Chen C."/>
            <person name="Yan M."/>
            <person name="Daum C."/>
            <person name="Ng V."/>
            <person name="Clum A."/>
            <person name="Steindorff A."/>
            <person name="Ohm R.A."/>
            <person name="Martin F."/>
            <person name="Silar P."/>
            <person name="Natvig D.O."/>
            <person name="Lalanne C."/>
            <person name="Gautier V."/>
            <person name="Ament-Velasquez S.L."/>
            <person name="Kruys A."/>
            <person name="Hutchinson M.I."/>
            <person name="Powell A.J."/>
            <person name="Barry K."/>
            <person name="Miller A.N."/>
            <person name="Grigoriev I.V."/>
            <person name="Debuchy R."/>
            <person name="Gladieux P."/>
            <person name="Hiltunen Thoren M."/>
            <person name="Johannesson H."/>
        </authorList>
    </citation>
    <scope>NUCLEOTIDE SEQUENCE</scope>
    <source>
        <strain evidence="10">PSN243</strain>
    </source>
</reference>
<evidence type="ECO:0000256" key="5">
    <source>
        <dbReference type="ARBA" id="ARBA00023002"/>
    </source>
</evidence>
<proteinExistence type="inferred from homology"/>
<keyword evidence="11" id="KW-1185">Reference proteome</keyword>
<dbReference type="InterPro" id="IPR036851">
    <property type="entry name" value="Chloroperoxidase-like_sf"/>
</dbReference>
<dbReference type="InterPro" id="IPR000028">
    <property type="entry name" value="Chloroperoxidase"/>
</dbReference>
<keyword evidence="5" id="KW-0560">Oxidoreductase</keyword>
<dbReference type="PANTHER" id="PTHR33577:SF7">
    <property type="entry name" value="HEME HALOPEROXIDASE FAMILY PROFILE DOMAIN-CONTAINING PROTEIN"/>
    <property type="match status" value="1"/>
</dbReference>
<comment type="caution">
    <text evidence="10">The sequence shown here is derived from an EMBL/GenBank/DDBJ whole genome shotgun (WGS) entry which is preliminary data.</text>
</comment>
<feature type="chain" id="PRO_5043967573" evidence="8">
    <location>
        <begin position="22"/>
        <end position="275"/>
    </location>
</feature>
<accession>A0AAV9GRH0</accession>
<dbReference type="GO" id="GO:0046872">
    <property type="term" value="F:metal ion binding"/>
    <property type="evidence" value="ECO:0007669"/>
    <property type="project" value="UniProtKB-KW"/>
</dbReference>
<comment type="similarity">
    <text evidence="7">Belongs to the chloroperoxidase family.</text>
</comment>
<comment type="cofactor">
    <cofactor evidence="1">
        <name>heme b</name>
        <dbReference type="ChEBI" id="CHEBI:60344"/>
    </cofactor>
</comment>
<feature type="signal peptide" evidence="8">
    <location>
        <begin position="1"/>
        <end position="21"/>
    </location>
</feature>
<evidence type="ECO:0000313" key="10">
    <source>
        <dbReference type="EMBL" id="KAK4451238.1"/>
    </source>
</evidence>
<keyword evidence="6" id="KW-0408">Iron</keyword>
<name>A0AAV9GRH0_9PEZI</name>
<dbReference type="SUPFAM" id="SSF47571">
    <property type="entry name" value="Cloroperoxidase"/>
    <property type="match status" value="1"/>
</dbReference>